<dbReference type="Pfam" id="PF00557">
    <property type="entry name" value="Peptidase_M24"/>
    <property type="match status" value="1"/>
</dbReference>
<evidence type="ECO:0000313" key="2">
    <source>
        <dbReference type="EMBL" id="MBM7508492.1"/>
    </source>
</evidence>
<dbReference type="SUPFAM" id="SSF53092">
    <property type="entry name" value="Creatinase/prolidase N-terminal domain"/>
    <property type="match status" value="1"/>
</dbReference>
<keyword evidence="2" id="KW-0645">Protease</keyword>
<dbReference type="CDD" id="cd01066">
    <property type="entry name" value="APP_MetAP"/>
    <property type="match status" value="1"/>
</dbReference>
<comment type="caution">
    <text evidence="2">The sequence shown here is derived from an EMBL/GenBank/DDBJ whole genome shotgun (WGS) entry which is preliminary data.</text>
</comment>
<keyword evidence="2" id="KW-0378">Hydrolase</keyword>
<dbReference type="EMBL" id="JAFBBZ010000001">
    <property type="protein sequence ID" value="MBM7508492.1"/>
    <property type="molecule type" value="Genomic_DNA"/>
</dbReference>
<dbReference type="PANTHER" id="PTHR46112:SF2">
    <property type="entry name" value="XAA-PRO AMINOPEPTIDASE P-RELATED"/>
    <property type="match status" value="1"/>
</dbReference>
<evidence type="ECO:0000259" key="1">
    <source>
        <dbReference type="Pfam" id="PF00557"/>
    </source>
</evidence>
<dbReference type="PANTHER" id="PTHR46112">
    <property type="entry name" value="AMINOPEPTIDASE"/>
    <property type="match status" value="1"/>
</dbReference>
<proteinExistence type="predicted"/>
<sequence>MTADREAALPPLFSPDEMARRRRALDEVLEAHGLTHVVLHGANRSGSAVQWLTGWPVTREALVVHSHGSTGVPDTLLVNFYNHVPQARRVAADADVRWAGSRTHETMLQELARRGALGGGVGVVGALPMIGHDTLRGAADRVLDLSGAYTRLRLRKSPEELAWLRRAAELTDLSCAAMRDGARPGSTEHELGALVEGAYLPLGGTSYIHYFSITSMAEPAQCVPSQWPSARRLHAGDVVSCELSTSWGVDYPGQLLRTFTVGAEPTAQYAELHAVADEALARVEAVLAPGVAPAEVVEAASVIEEAGFTTVDDLVHGLGGGYLPPVFGSRSRTLEPLPTTTFEAGMTVVVQPNVTTPDGTAGVQTGELLQVTDGGCARLHSFPRGMGRIA</sequence>
<name>A0ABS2MBC2_9ACTN</name>
<keyword evidence="3" id="KW-1185">Reference proteome</keyword>
<reference evidence="2 3" key="1">
    <citation type="submission" date="2021-01" db="EMBL/GenBank/DDBJ databases">
        <title>Sequencing the genomes of 1000 actinobacteria strains.</title>
        <authorList>
            <person name="Klenk H.-P."/>
        </authorList>
    </citation>
    <scope>NUCLEOTIDE SEQUENCE [LARGE SCALE GENOMIC DNA]</scope>
    <source>
        <strain evidence="2 3">DSM 18239</strain>
    </source>
</reference>
<dbReference type="Proteomes" id="UP000732378">
    <property type="component" value="Unassembled WGS sequence"/>
</dbReference>
<protein>
    <submittedName>
        <fullName evidence="2">Xaa-Pro aminopeptidase</fullName>
    </submittedName>
</protein>
<dbReference type="RefSeq" id="WP_193669590.1">
    <property type="nucleotide sequence ID" value="NZ_JACDTV010000009.1"/>
</dbReference>
<dbReference type="InterPro" id="IPR000994">
    <property type="entry name" value="Pept_M24"/>
</dbReference>
<dbReference type="InterPro" id="IPR050659">
    <property type="entry name" value="Peptidase_M24B"/>
</dbReference>
<dbReference type="Gene3D" id="3.90.230.10">
    <property type="entry name" value="Creatinase/methionine aminopeptidase superfamily"/>
    <property type="match status" value="1"/>
</dbReference>
<feature type="domain" description="Peptidase M24" evidence="1">
    <location>
        <begin position="164"/>
        <end position="373"/>
    </location>
</feature>
<dbReference type="InterPro" id="IPR036005">
    <property type="entry name" value="Creatinase/aminopeptidase-like"/>
</dbReference>
<dbReference type="InterPro" id="IPR029149">
    <property type="entry name" value="Creatin/AminoP/Spt16_N"/>
</dbReference>
<keyword evidence="2" id="KW-0031">Aminopeptidase</keyword>
<dbReference type="SUPFAM" id="SSF55920">
    <property type="entry name" value="Creatinase/aminopeptidase"/>
    <property type="match status" value="1"/>
</dbReference>
<evidence type="ECO:0000313" key="3">
    <source>
        <dbReference type="Proteomes" id="UP000732378"/>
    </source>
</evidence>
<organism evidence="2 3">
    <name type="scientific">Nocardioides salarius</name>
    <dbReference type="NCBI Taxonomy" id="374513"/>
    <lineage>
        <taxon>Bacteria</taxon>
        <taxon>Bacillati</taxon>
        <taxon>Actinomycetota</taxon>
        <taxon>Actinomycetes</taxon>
        <taxon>Propionibacteriales</taxon>
        <taxon>Nocardioidaceae</taxon>
        <taxon>Nocardioides</taxon>
    </lineage>
</organism>
<accession>A0ABS2MBC2</accession>
<dbReference type="GO" id="GO:0004177">
    <property type="term" value="F:aminopeptidase activity"/>
    <property type="evidence" value="ECO:0007669"/>
    <property type="project" value="UniProtKB-KW"/>
</dbReference>
<gene>
    <name evidence="2" type="ORF">JOE61_002306</name>
</gene>